<gene>
    <name evidence="1" type="ORF">HMPREF0493_1038</name>
</gene>
<keyword evidence="2" id="KW-1185">Reference proteome</keyword>
<evidence type="ECO:0000313" key="2">
    <source>
        <dbReference type="Proteomes" id="UP000004069"/>
    </source>
</evidence>
<sequence>MPFLKSYLQFPHRLLIIAYPLLELGIALSLTELSKYQAW</sequence>
<organism evidence="1 2">
    <name type="scientific">Lactobacillus amylolyticus DSM 11664</name>
    <dbReference type="NCBI Taxonomy" id="585524"/>
    <lineage>
        <taxon>Bacteria</taxon>
        <taxon>Bacillati</taxon>
        <taxon>Bacillota</taxon>
        <taxon>Bacilli</taxon>
        <taxon>Lactobacillales</taxon>
        <taxon>Lactobacillaceae</taxon>
        <taxon>Lactobacillus</taxon>
    </lineage>
</organism>
<reference evidence="1 2" key="1">
    <citation type="submission" date="2010-04" db="EMBL/GenBank/DDBJ databases">
        <authorList>
            <person name="Muzny D."/>
            <person name="Qin X."/>
            <person name="Deng J."/>
            <person name="Jiang H."/>
            <person name="Liu Y."/>
            <person name="Qu J."/>
            <person name="Song X.-Z."/>
            <person name="Zhang L."/>
            <person name="Thornton R."/>
            <person name="Coyle M."/>
            <person name="Francisco L."/>
            <person name="Jackson L."/>
            <person name="Javaid M."/>
            <person name="Korchina V."/>
            <person name="Kovar C."/>
            <person name="Mata R."/>
            <person name="Mathew T."/>
            <person name="Ngo R."/>
            <person name="Nguyen L."/>
            <person name="Nguyen N."/>
            <person name="Okwuonu G."/>
            <person name="Ongeri F."/>
            <person name="Pham C."/>
            <person name="Simmons D."/>
            <person name="Wilczek-Boney K."/>
            <person name="Hale W."/>
            <person name="Jakkamsetti A."/>
            <person name="Pham P."/>
            <person name="Ruth R."/>
            <person name="San Lucas F."/>
            <person name="Warren J."/>
            <person name="Zhang J."/>
            <person name="Zhao Z."/>
            <person name="Zhou C."/>
            <person name="Zhu D."/>
            <person name="Lee S."/>
            <person name="Bess C."/>
            <person name="Blankenburg K."/>
            <person name="Forbes L."/>
            <person name="Fu Q."/>
            <person name="Gubbala S."/>
            <person name="Hirani K."/>
            <person name="Jayaseelan J.C."/>
            <person name="Lara F."/>
            <person name="Munidasa M."/>
            <person name="Palculict T."/>
            <person name="Patil S."/>
            <person name="Pu L.-L."/>
            <person name="Saada N."/>
            <person name="Tang L."/>
            <person name="Weissenberger G."/>
            <person name="Zhu Y."/>
            <person name="Hemphill L."/>
            <person name="Shang Y."/>
            <person name="Youmans B."/>
            <person name="Ayvaz T."/>
            <person name="Ross M."/>
            <person name="Santibanez J."/>
            <person name="Aqrawi P."/>
            <person name="Gross S."/>
            <person name="Joshi V."/>
            <person name="Fowler G."/>
            <person name="Nazareth L."/>
            <person name="Reid J."/>
            <person name="Worley K."/>
            <person name="Petrosino J."/>
            <person name="Highlander S."/>
            <person name="Gibbs R."/>
        </authorList>
    </citation>
    <scope>NUCLEOTIDE SEQUENCE [LARGE SCALE GENOMIC DNA]</scope>
    <source>
        <strain evidence="1 2">DSM 11664</strain>
    </source>
</reference>
<protein>
    <submittedName>
        <fullName evidence="1">Uncharacterized protein</fullName>
    </submittedName>
</protein>
<dbReference type="EMBL" id="ADNY01000038">
    <property type="protein sequence ID" value="EFG55347.1"/>
    <property type="molecule type" value="Genomic_DNA"/>
</dbReference>
<accession>D4YU27</accession>
<dbReference type="Proteomes" id="UP000004069">
    <property type="component" value="Unassembled WGS sequence"/>
</dbReference>
<comment type="caution">
    <text evidence="1">The sequence shown here is derived from an EMBL/GenBank/DDBJ whole genome shotgun (WGS) entry which is preliminary data.</text>
</comment>
<proteinExistence type="predicted"/>
<dbReference type="AlphaFoldDB" id="D4YU27"/>
<name>D4YU27_9LACO</name>
<evidence type="ECO:0000313" key="1">
    <source>
        <dbReference type="EMBL" id="EFG55347.1"/>
    </source>
</evidence>